<keyword evidence="2" id="KW-1185">Reference proteome</keyword>
<evidence type="ECO:0000313" key="1">
    <source>
        <dbReference type="EMBL" id="KAF5394221.1"/>
    </source>
</evidence>
<organism evidence="1 2">
    <name type="scientific">Paragonimus heterotremus</name>
    <dbReference type="NCBI Taxonomy" id="100268"/>
    <lineage>
        <taxon>Eukaryota</taxon>
        <taxon>Metazoa</taxon>
        <taxon>Spiralia</taxon>
        <taxon>Lophotrochozoa</taxon>
        <taxon>Platyhelminthes</taxon>
        <taxon>Trematoda</taxon>
        <taxon>Digenea</taxon>
        <taxon>Plagiorchiida</taxon>
        <taxon>Troglotremata</taxon>
        <taxon>Troglotrematidae</taxon>
        <taxon>Paragonimus</taxon>
    </lineage>
</organism>
<dbReference type="AlphaFoldDB" id="A0A8J4WCC8"/>
<comment type="caution">
    <text evidence="1">The sequence shown here is derived from an EMBL/GenBank/DDBJ whole genome shotgun (WGS) entry which is preliminary data.</text>
</comment>
<protein>
    <submittedName>
        <fullName evidence="1">Uncharacterized protein</fullName>
    </submittedName>
</protein>
<evidence type="ECO:0000313" key="2">
    <source>
        <dbReference type="Proteomes" id="UP000748531"/>
    </source>
</evidence>
<sequence>MLANRLGMETPPSQRLPKTSKISASSLLGLPLGVIQFYFVFERFGSPIQGWQIHLVSDSNNTEVHRCFLGARRWIIRMNEAGGLGVRFRALNRYDSFQKSLAPESSLSEIIEDEKRSDFEKSMRSNDLQMYRNRQQLHGFGKYGAIRLGELKRNECLLLSDLKHNESKKALAEERKNSEEKLAGALKESSEKSDNLFKKRMLLRNSEPELRELAAKIRQRLNGQCIMSQIEYKQKQHLEELSIRYRWPNT</sequence>
<reference evidence="1" key="1">
    <citation type="submission" date="2019-05" db="EMBL/GenBank/DDBJ databases">
        <title>Annotation for the trematode Paragonimus heterotremus.</title>
        <authorList>
            <person name="Choi Y.-J."/>
        </authorList>
    </citation>
    <scope>NUCLEOTIDE SEQUENCE</scope>
    <source>
        <strain evidence="1">LC</strain>
    </source>
</reference>
<proteinExistence type="predicted"/>
<dbReference type="Proteomes" id="UP000748531">
    <property type="component" value="Unassembled WGS sequence"/>
</dbReference>
<dbReference type="EMBL" id="LUCH01019688">
    <property type="protein sequence ID" value="KAF5394221.1"/>
    <property type="molecule type" value="Genomic_DNA"/>
</dbReference>
<gene>
    <name evidence="1" type="ORF">PHET_12008</name>
</gene>
<accession>A0A8J4WCC8</accession>
<name>A0A8J4WCC8_9TREM</name>
<dbReference type="OrthoDB" id="6258198at2759"/>